<evidence type="ECO:0000313" key="2">
    <source>
        <dbReference type="Proteomes" id="UP000265520"/>
    </source>
</evidence>
<keyword evidence="2" id="KW-1185">Reference proteome</keyword>
<evidence type="ECO:0000313" key="1">
    <source>
        <dbReference type="EMBL" id="MCI43452.1"/>
    </source>
</evidence>
<accession>A0A392S4U8</accession>
<sequence>MSISSVNGDPRGDCPVWGPDDGEFFPVGMVMEEKVSPREVWGWGRDFIPRPAETPSPKTL</sequence>
<reference evidence="1 2" key="1">
    <citation type="journal article" date="2018" name="Front. Plant Sci.">
        <title>Red Clover (Trifolium pratense) and Zigzag Clover (T. medium) - A Picture of Genomic Similarities and Differences.</title>
        <authorList>
            <person name="Dluhosova J."/>
            <person name="Istvanek J."/>
            <person name="Nedelnik J."/>
            <person name="Repkova J."/>
        </authorList>
    </citation>
    <scope>NUCLEOTIDE SEQUENCE [LARGE SCALE GENOMIC DNA]</scope>
    <source>
        <strain evidence="2">cv. 10/8</strain>
        <tissue evidence="1">Leaf</tissue>
    </source>
</reference>
<organism evidence="1 2">
    <name type="scientific">Trifolium medium</name>
    <dbReference type="NCBI Taxonomy" id="97028"/>
    <lineage>
        <taxon>Eukaryota</taxon>
        <taxon>Viridiplantae</taxon>
        <taxon>Streptophyta</taxon>
        <taxon>Embryophyta</taxon>
        <taxon>Tracheophyta</taxon>
        <taxon>Spermatophyta</taxon>
        <taxon>Magnoliopsida</taxon>
        <taxon>eudicotyledons</taxon>
        <taxon>Gunneridae</taxon>
        <taxon>Pentapetalae</taxon>
        <taxon>rosids</taxon>
        <taxon>fabids</taxon>
        <taxon>Fabales</taxon>
        <taxon>Fabaceae</taxon>
        <taxon>Papilionoideae</taxon>
        <taxon>50 kb inversion clade</taxon>
        <taxon>NPAAA clade</taxon>
        <taxon>Hologalegina</taxon>
        <taxon>IRL clade</taxon>
        <taxon>Trifolieae</taxon>
        <taxon>Trifolium</taxon>
    </lineage>
</organism>
<proteinExistence type="predicted"/>
<name>A0A392S4U8_9FABA</name>
<comment type="caution">
    <text evidence="1">The sequence shown here is derived from an EMBL/GenBank/DDBJ whole genome shotgun (WGS) entry which is preliminary data.</text>
</comment>
<dbReference type="Proteomes" id="UP000265520">
    <property type="component" value="Unassembled WGS sequence"/>
</dbReference>
<dbReference type="AlphaFoldDB" id="A0A392S4U8"/>
<protein>
    <submittedName>
        <fullName evidence="1">Uncharacterized protein</fullName>
    </submittedName>
</protein>
<dbReference type="EMBL" id="LXQA010317628">
    <property type="protein sequence ID" value="MCI43452.1"/>
    <property type="molecule type" value="Genomic_DNA"/>
</dbReference>